<protein>
    <submittedName>
        <fullName evidence="1">Uncharacterized protein</fullName>
    </submittedName>
</protein>
<evidence type="ECO:0000313" key="1">
    <source>
        <dbReference type="EMBL" id="QJH93131.1"/>
    </source>
</evidence>
<dbReference type="EMBL" id="MT143948">
    <property type="protein sequence ID" value="QJH93131.1"/>
    <property type="molecule type" value="Genomic_DNA"/>
</dbReference>
<accession>A0A6M3X5W9</accession>
<reference evidence="1" key="1">
    <citation type="submission" date="2020-03" db="EMBL/GenBank/DDBJ databases">
        <title>The deep terrestrial virosphere.</title>
        <authorList>
            <person name="Holmfeldt K."/>
            <person name="Nilsson E."/>
            <person name="Simone D."/>
            <person name="Lopez-Fernandez M."/>
            <person name="Wu X."/>
            <person name="de Brujin I."/>
            <person name="Lundin D."/>
            <person name="Andersson A."/>
            <person name="Bertilsson S."/>
            <person name="Dopson M."/>
        </authorList>
    </citation>
    <scope>NUCLEOTIDE SEQUENCE</scope>
    <source>
        <strain evidence="1">MM171B02903</strain>
    </source>
</reference>
<gene>
    <name evidence="1" type="ORF">MM171B02903_0010</name>
</gene>
<proteinExistence type="predicted"/>
<sequence length="79" mass="9079">MSDGEYAGQRDELVSKAKEMAIVQQHANGRDGMSEKKAELEESIISKIFDLEETFEKVSHEFRDLARLLMRYKKAGEKT</sequence>
<dbReference type="AlphaFoldDB" id="A0A6M3X5W9"/>
<organism evidence="1">
    <name type="scientific">viral metagenome</name>
    <dbReference type="NCBI Taxonomy" id="1070528"/>
    <lineage>
        <taxon>unclassified sequences</taxon>
        <taxon>metagenomes</taxon>
        <taxon>organismal metagenomes</taxon>
    </lineage>
</organism>
<name>A0A6M3X5W9_9ZZZZ</name>